<dbReference type="Pfam" id="PF00062">
    <property type="entry name" value="Lys"/>
    <property type="match status" value="1"/>
</dbReference>
<keyword evidence="3" id="KW-0929">Antimicrobial</keyword>
<dbReference type="PROSITE" id="PS00128">
    <property type="entry name" value="GLYCOSYL_HYDROL_F22_1"/>
    <property type="match status" value="1"/>
</dbReference>
<dbReference type="InterPro" id="IPR023346">
    <property type="entry name" value="Lysozyme-like_dom_sf"/>
</dbReference>
<dbReference type="Ensembl" id="ENSPNAT00000037291.2">
    <property type="protein sequence ID" value="ENSPNAP00000014358.1"/>
    <property type="gene ID" value="ENSPNAG00000020276.2"/>
</dbReference>
<dbReference type="SMART" id="SM00263">
    <property type="entry name" value="LYZ1"/>
    <property type="match status" value="1"/>
</dbReference>
<feature type="domain" description="Glycosyl hydrolases family 22 (GH22)" evidence="7">
    <location>
        <begin position="94"/>
        <end position="112"/>
    </location>
</feature>
<evidence type="ECO:0000256" key="4">
    <source>
        <dbReference type="ARBA" id="ARBA00023157"/>
    </source>
</evidence>
<dbReference type="EC" id="3.2.1.17" evidence="2"/>
<feature type="chain" id="PRO_5017211635" description="lysozyme" evidence="6">
    <location>
        <begin position="20"/>
        <end position="152"/>
    </location>
</feature>
<sequence>MNGTMKIWVFLLLVAVASAKVFDRCELARTLKAAGMSGFKNVSLADWVCTAYAESRYNTQATNRNTDGSTDYGIFQINNRWWCSNGQFPSYNGCRISCSQLLTNDISTAIQCAKIIVSQQGISAWVGWRNTCENKDVSQYIAGCGVQMKSAE</sequence>
<evidence type="ECO:0000256" key="1">
    <source>
        <dbReference type="ARBA" id="ARBA00010859"/>
    </source>
</evidence>
<dbReference type="GeneTree" id="ENSGT00940000153832"/>
<evidence type="ECO:0000256" key="6">
    <source>
        <dbReference type="SAM" id="SignalP"/>
    </source>
</evidence>
<protein>
    <recommendedName>
        <fullName evidence="2">lysozyme</fullName>
        <ecNumber evidence="2">3.2.1.17</ecNumber>
    </recommendedName>
</protein>
<evidence type="ECO:0000256" key="2">
    <source>
        <dbReference type="ARBA" id="ARBA00012732"/>
    </source>
</evidence>
<dbReference type="InterPro" id="IPR001916">
    <property type="entry name" value="Glyco_hydro_22"/>
</dbReference>
<reference evidence="8" key="3">
    <citation type="submission" date="2025-09" db="UniProtKB">
        <authorList>
            <consortium name="Ensembl"/>
        </authorList>
    </citation>
    <scope>IDENTIFICATION</scope>
</reference>
<gene>
    <name evidence="8" type="primary">LYZ</name>
</gene>
<keyword evidence="6" id="KW-0732">Signal</keyword>
<dbReference type="InterPro" id="IPR019799">
    <property type="entry name" value="Glyco_hydro_22_CS"/>
</dbReference>
<dbReference type="PRINTS" id="PR00137">
    <property type="entry name" value="LYSOZYME"/>
</dbReference>
<proteinExistence type="inferred from homology"/>
<dbReference type="AlphaFoldDB" id="A0A3B4CSM5"/>
<keyword evidence="3" id="KW-0081">Bacteriolytic enzyme</keyword>
<dbReference type="PRINTS" id="PR00135">
    <property type="entry name" value="LYZLACT"/>
</dbReference>
<reference evidence="8 9" key="1">
    <citation type="submission" date="2020-10" db="EMBL/GenBank/DDBJ databases">
        <title>Pygocentrus nattereri (red-bellied piranha) genome, fPygNat1, primary haplotype.</title>
        <authorList>
            <person name="Myers G."/>
            <person name="Meyer A."/>
            <person name="Karagic N."/>
            <person name="Pippel M."/>
            <person name="Winkler S."/>
            <person name="Tracey A."/>
            <person name="Wood J."/>
            <person name="Formenti G."/>
            <person name="Howe K."/>
            <person name="Fedrigo O."/>
            <person name="Jarvis E.D."/>
        </authorList>
    </citation>
    <scope>NUCLEOTIDE SEQUENCE [LARGE SCALE GENOMIC DNA]</scope>
</reference>
<dbReference type="InterPro" id="IPR000974">
    <property type="entry name" value="Glyco_hydro_22_lys"/>
</dbReference>
<evidence type="ECO:0000313" key="9">
    <source>
        <dbReference type="Proteomes" id="UP001501920"/>
    </source>
</evidence>
<dbReference type="STRING" id="42514.ENSPNAP00000014358"/>
<dbReference type="Proteomes" id="UP001501920">
    <property type="component" value="Chromosome 18"/>
</dbReference>
<dbReference type="GO" id="GO:0042742">
    <property type="term" value="P:defense response to bacterium"/>
    <property type="evidence" value="ECO:0007669"/>
    <property type="project" value="UniProtKB-KW"/>
</dbReference>
<feature type="signal peptide" evidence="6">
    <location>
        <begin position="1"/>
        <end position="19"/>
    </location>
</feature>
<name>A0A3B4CSM5_PYGNA</name>
<reference evidence="8" key="2">
    <citation type="submission" date="2025-08" db="UniProtKB">
        <authorList>
            <consortium name="Ensembl"/>
        </authorList>
    </citation>
    <scope>IDENTIFICATION</scope>
</reference>
<dbReference type="FunFam" id="1.10.530.10:FF:000001">
    <property type="entry name" value="Lysozyme C"/>
    <property type="match status" value="1"/>
</dbReference>
<dbReference type="PANTHER" id="PTHR11407">
    <property type="entry name" value="LYSOZYME C"/>
    <property type="match status" value="1"/>
</dbReference>
<comment type="similarity">
    <text evidence="1 5">Belongs to the glycosyl hydrolase 22 family.</text>
</comment>
<dbReference type="PANTHER" id="PTHR11407:SF63">
    <property type="entry name" value="LYSOZYME C"/>
    <property type="match status" value="1"/>
</dbReference>
<dbReference type="GO" id="GO:0031640">
    <property type="term" value="P:killing of cells of another organism"/>
    <property type="evidence" value="ECO:0007669"/>
    <property type="project" value="UniProtKB-KW"/>
</dbReference>
<keyword evidence="9" id="KW-1185">Reference proteome</keyword>
<dbReference type="GO" id="GO:0003796">
    <property type="term" value="F:lysozyme activity"/>
    <property type="evidence" value="ECO:0007669"/>
    <property type="project" value="UniProtKB-EC"/>
</dbReference>
<dbReference type="SUPFAM" id="SSF53955">
    <property type="entry name" value="Lysozyme-like"/>
    <property type="match status" value="1"/>
</dbReference>
<dbReference type="PROSITE" id="PS51348">
    <property type="entry name" value="GLYCOSYL_HYDROL_F22_2"/>
    <property type="match status" value="1"/>
</dbReference>
<dbReference type="CDD" id="cd16897">
    <property type="entry name" value="LYZ_C"/>
    <property type="match status" value="1"/>
</dbReference>
<keyword evidence="4" id="KW-1015">Disulfide bond</keyword>
<accession>A0A3B4CSM5</accession>
<evidence type="ECO:0000256" key="3">
    <source>
        <dbReference type="ARBA" id="ARBA00022638"/>
    </source>
</evidence>
<evidence type="ECO:0000259" key="7">
    <source>
        <dbReference type="PROSITE" id="PS00128"/>
    </source>
</evidence>
<evidence type="ECO:0000313" key="8">
    <source>
        <dbReference type="Ensembl" id="ENSPNAP00000014358.1"/>
    </source>
</evidence>
<dbReference type="Gene3D" id="1.10.530.10">
    <property type="match status" value="1"/>
</dbReference>
<evidence type="ECO:0000256" key="5">
    <source>
        <dbReference type="RuleBase" id="RU004440"/>
    </source>
</evidence>
<organism evidence="8 9">
    <name type="scientific">Pygocentrus nattereri</name>
    <name type="common">Red-bellied piranha</name>
    <dbReference type="NCBI Taxonomy" id="42514"/>
    <lineage>
        <taxon>Eukaryota</taxon>
        <taxon>Metazoa</taxon>
        <taxon>Chordata</taxon>
        <taxon>Craniata</taxon>
        <taxon>Vertebrata</taxon>
        <taxon>Euteleostomi</taxon>
        <taxon>Actinopterygii</taxon>
        <taxon>Neopterygii</taxon>
        <taxon>Teleostei</taxon>
        <taxon>Ostariophysi</taxon>
        <taxon>Characiformes</taxon>
        <taxon>Characoidei</taxon>
        <taxon>Pygocentrus</taxon>
    </lineage>
</organism>